<dbReference type="InterPro" id="IPR036527">
    <property type="entry name" value="SCP2_sterol-bd_dom_sf"/>
</dbReference>
<keyword evidence="4" id="KW-1185">Reference proteome</keyword>
<evidence type="ECO:0000313" key="4">
    <source>
        <dbReference type="Proteomes" id="UP000683246"/>
    </source>
</evidence>
<dbReference type="GO" id="GO:0016491">
    <property type="term" value="F:oxidoreductase activity"/>
    <property type="evidence" value="ECO:0007669"/>
    <property type="project" value="InterPro"/>
</dbReference>
<reference evidence="3" key="1">
    <citation type="submission" date="2020-07" db="EMBL/GenBank/DDBJ databases">
        <title>Vallitalea pronyensis genome.</title>
        <authorList>
            <person name="Postec A."/>
        </authorList>
    </citation>
    <scope>NUCLEOTIDE SEQUENCE</scope>
    <source>
        <strain evidence="3">FatNI3</strain>
    </source>
</reference>
<dbReference type="RefSeq" id="WP_212696737.1">
    <property type="nucleotide sequence ID" value="NZ_CP058649.1"/>
</dbReference>
<gene>
    <name evidence="3" type="ORF">HZI73_02780</name>
</gene>
<name>A0A8J8MGB7_9FIRM</name>
<protein>
    <submittedName>
        <fullName evidence="3">SCP2 sterol-binding domain-containing protein</fullName>
    </submittedName>
</protein>
<dbReference type="SUPFAM" id="SSF55718">
    <property type="entry name" value="SCP-like"/>
    <property type="match status" value="1"/>
</dbReference>
<dbReference type="Proteomes" id="UP000683246">
    <property type="component" value="Chromosome"/>
</dbReference>
<dbReference type="InterPro" id="IPR003033">
    <property type="entry name" value="SCP2_sterol-bd_dom"/>
</dbReference>
<accession>A0A8J8MGB7</accession>
<organism evidence="3 4">
    <name type="scientific">Vallitalea pronyensis</name>
    <dbReference type="NCBI Taxonomy" id="1348613"/>
    <lineage>
        <taxon>Bacteria</taxon>
        <taxon>Bacillati</taxon>
        <taxon>Bacillota</taxon>
        <taxon>Clostridia</taxon>
        <taxon>Lachnospirales</taxon>
        <taxon>Vallitaleaceae</taxon>
        <taxon>Vallitalea</taxon>
    </lineage>
</organism>
<dbReference type="Gene3D" id="3.40.50.360">
    <property type="match status" value="1"/>
</dbReference>
<dbReference type="InterPro" id="IPR005025">
    <property type="entry name" value="FMN_Rdtase-like_dom"/>
</dbReference>
<evidence type="ECO:0000259" key="2">
    <source>
        <dbReference type="Pfam" id="PF03358"/>
    </source>
</evidence>
<dbReference type="Pfam" id="PF03358">
    <property type="entry name" value="FMN_red"/>
    <property type="match status" value="1"/>
</dbReference>
<feature type="domain" description="NADPH-dependent FMN reductase-like" evidence="2">
    <location>
        <begin position="36"/>
        <end position="115"/>
    </location>
</feature>
<evidence type="ECO:0000313" key="3">
    <source>
        <dbReference type="EMBL" id="QUI21272.1"/>
    </source>
</evidence>
<dbReference type="Gene3D" id="3.30.1050.10">
    <property type="entry name" value="SCP2 sterol-binding domain"/>
    <property type="match status" value="1"/>
</dbReference>
<proteinExistence type="predicted"/>
<sequence>MDIIIIYGGNGLADDLSLAATKRIHTVLKELEVNVKEHHLSFDDKTEEILKEIKDSQGVVMATTVEWMGIGGRLQTFLDRCYHAGQKSVFAGKYLMSVALTQVSGECDANVYLQKAWDILGGREGISLYGRVEKFVDIETDQNIRCIIDKKTEDFYRIINQKRQCLPNSMNSIPQSLDASHAAATAEKHNLFNQVVSDDTPLQQALEQDPIKMKQRKDIEELSDLFNTKLQTESVVTGNASNHYLNKLEQAYVGQDQDLHCTYHICLTDKPNSDMVLKVQNGKLMTYMGKEQMAQVVMEMDSITLERIVTGKLTAQRGFLTGQLKAKGNFTLLYEFDHLFKLQK</sequence>
<feature type="domain" description="SCP2" evidence="1">
    <location>
        <begin position="257"/>
        <end position="341"/>
    </location>
</feature>
<dbReference type="AlphaFoldDB" id="A0A8J8MGB7"/>
<dbReference type="EMBL" id="CP058649">
    <property type="protein sequence ID" value="QUI21272.1"/>
    <property type="molecule type" value="Genomic_DNA"/>
</dbReference>
<dbReference type="KEGG" id="vpy:HZI73_02780"/>
<evidence type="ECO:0000259" key="1">
    <source>
        <dbReference type="Pfam" id="PF02036"/>
    </source>
</evidence>
<dbReference type="InterPro" id="IPR029039">
    <property type="entry name" value="Flavoprotein-like_sf"/>
</dbReference>
<dbReference type="Pfam" id="PF02036">
    <property type="entry name" value="SCP2"/>
    <property type="match status" value="1"/>
</dbReference>
<dbReference type="SUPFAM" id="SSF52218">
    <property type="entry name" value="Flavoproteins"/>
    <property type="match status" value="1"/>
</dbReference>